<evidence type="ECO:0000256" key="6">
    <source>
        <dbReference type="ARBA" id="ARBA00023136"/>
    </source>
</evidence>
<feature type="transmembrane region" description="Helical" evidence="7">
    <location>
        <begin position="58"/>
        <end position="78"/>
    </location>
</feature>
<dbReference type="EMBL" id="JACWFH010000021">
    <property type="protein sequence ID" value="MBY0098292.1"/>
    <property type="molecule type" value="Genomic_DNA"/>
</dbReference>
<dbReference type="PANTHER" id="PTHR34582">
    <property type="entry name" value="UPF0702 TRANSMEMBRANE PROTEIN YCAP"/>
    <property type="match status" value="1"/>
</dbReference>
<accession>A0ABS7K7Q0</accession>
<evidence type="ECO:0000259" key="8">
    <source>
        <dbReference type="Pfam" id="PF04239"/>
    </source>
</evidence>
<dbReference type="Pfam" id="PF04239">
    <property type="entry name" value="DUF421"/>
    <property type="match status" value="1"/>
</dbReference>
<protein>
    <submittedName>
        <fullName evidence="10">DUF421 domain-containing protein</fullName>
    </submittedName>
</protein>
<keyword evidence="5 7" id="KW-1133">Transmembrane helix</keyword>
<dbReference type="Proteomes" id="UP000769780">
    <property type="component" value="Unassembled WGS sequence"/>
</dbReference>
<sequence length="224" mass="25467">MLYGIILFEIVGGYIVLFIIVRLLGKSQISQISPFDFISALVLGEIVGNAIYDKDTGFSMIIFSAFIWGTLIFITEFLTQKSRKLRYLLEGKASIIIHKGKLDWKQMKRNHLDIDQLQQLLRDKGVFSLQEVEFAILENNGAISVLKKAEADQPTLSDLKINGEKRTLPYTVVSDGVILNQNLQAAGVDEEWLYKELKQLGIRNPEDVCYAEYVPGKDIFIQKY</sequence>
<feature type="domain" description="YetF-like N-terminal transmembrane" evidence="9">
    <location>
        <begin position="6"/>
        <end position="78"/>
    </location>
</feature>
<dbReference type="RefSeq" id="WP_221874510.1">
    <property type="nucleotide sequence ID" value="NZ_JACWFH010000021.1"/>
</dbReference>
<comment type="caution">
    <text evidence="10">The sequence shown here is derived from an EMBL/GenBank/DDBJ whole genome shotgun (WGS) entry which is preliminary data.</text>
</comment>
<keyword evidence="4 7" id="KW-0812">Transmembrane</keyword>
<keyword evidence="11" id="KW-1185">Reference proteome</keyword>
<evidence type="ECO:0000256" key="4">
    <source>
        <dbReference type="ARBA" id="ARBA00022692"/>
    </source>
</evidence>
<dbReference type="InterPro" id="IPR007353">
    <property type="entry name" value="DUF421"/>
</dbReference>
<evidence type="ECO:0000313" key="11">
    <source>
        <dbReference type="Proteomes" id="UP000769780"/>
    </source>
</evidence>
<reference evidence="10 11" key="1">
    <citation type="submission" date="2020-07" db="EMBL/GenBank/DDBJ databases">
        <title>Fungal Genomes of the International Space Station.</title>
        <authorList>
            <person name="Seuylemezian A."/>
            <person name="Singh N.K."/>
            <person name="Wood J."/>
            <person name="Venkateswaran K."/>
        </authorList>
    </citation>
    <scope>NUCLEOTIDE SEQUENCE [LARGE SCALE GENOMIC DNA]</scope>
    <source>
        <strain evidence="10 11">PL-B2</strain>
    </source>
</reference>
<name>A0ABS7K7Q0_9BACI</name>
<dbReference type="InterPro" id="IPR023090">
    <property type="entry name" value="UPF0702_alpha/beta_dom_sf"/>
</dbReference>
<proteinExistence type="inferred from homology"/>
<dbReference type="Gene3D" id="3.30.240.20">
    <property type="entry name" value="bsu07140 like domains"/>
    <property type="match status" value="2"/>
</dbReference>
<evidence type="ECO:0000256" key="3">
    <source>
        <dbReference type="ARBA" id="ARBA00022475"/>
    </source>
</evidence>
<evidence type="ECO:0000256" key="5">
    <source>
        <dbReference type="ARBA" id="ARBA00022989"/>
    </source>
</evidence>
<comment type="similarity">
    <text evidence="2">Belongs to the UPF0702 family.</text>
</comment>
<gene>
    <name evidence="10" type="ORF">H0185_15950</name>
</gene>
<dbReference type="PANTHER" id="PTHR34582:SF5">
    <property type="entry name" value="UPF0702 TRANSMEMBRANE PROTEIN YETF"/>
    <property type="match status" value="1"/>
</dbReference>
<evidence type="ECO:0000313" key="10">
    <source>
        <dbReference type="EMBL" id="MBY0098292.1"/>
    </source>
</evidence>
<keyword evidence="6 7" id="KW-0472">Membrane</keyword>
<feature type="domain" description="YetF C-terminal" evidence="8">
    <location>
        <begin position="80"/>
        <end position="213"/>
    </location>
</feature>
<comment type="subcellular location">
    <subcellularLocation>
        <location evidence="1">Cell membrane</location>
        <topology evidence="1">Multi-pass membrane protein</topology>
    </subcellularLocation>
</comment>
<dbReference type="InterPro" id="IPR048454">
    <property type="entry name" value="YetF_N"/>
</dbReference>
<evidence type="ECO:0000256" key="7">
    <source>
        <dbReference type="SAM" id="Phobius"/>
    </source>
</evidence>
<organism evidence="10 11">
    <name type="scientific">Mesobacillus maritimus</name>
    <dbReference type="NCBI Taxonomy" id="1643336"/>
    <lineage>
        <taxon>Bacteria</taxon>
        <taxon>Bacillati</taxon>
        <taxon>Bacillota</taxon>
        <taxon>Bacilli</taxon>
        <taxon>Bacillales</taxon>
        <taxon>Bacillaceae</taxon>
        <taxon>Mesobacillus</taxon>
    </lineage>
</organism>
<keyword evidence="3" id="KW-1003">Cell membrane</keyword>
<feature type="transmembrane region" description="Helical" evidence="7">
    <location>
        <begin position="6"/>
        <end position="25"/>
    </location>
</feature>
<evidence type="ECO:0000259" key="9">
    <source>
        <dbReference type="Pfam" id="PF20730"/>
    </source>
</evidence>
<evidence type="ECO:0000256" key="2">
    <source>
        <dbReference type="ARBA" id="ARBA00006448"/>
    </source>
</evidence>
<dbReference type="Pfam" id="PF20730">
    <property type="entry name" value="YetF_N"/>
    <property type="match status" value="1"/>
</dbReference>
<evidence type="ECO:0000256" key="1">
    <source>
        <dbReference type="ARBA" id="ARBA00004651"/>
    </source>
</evidence>